<accession>A0A9W6F7N8</accession>
<dbReference type="SMART" id="SM00717">
    <property type="entry name" value="SANT"/>
    <property type="match status" value="1"/>
</dbReference>
<dbReference type="InterPro" id="IPR009057">
    <property type="entry name" value="Homeodomain-like_sf"/>
</dbReference>
<dbReference type="InterPro" id="IPR017930">
    <property type="entry name" value="Myb_dom"/>
</dbReference>
<dbReference type="SUPFAM" id="SSF46689">
    <property type="entry name" value="Homeodomain-like"/>
    <property type="match status" value="1"/>
</dbReference>
<dbReference type="Proteomes" id="UP001165080">
    <property type="component" value="Unassembled WGS sequence"/>
</dbReference>
<keyword evidence="3" id="KW-0804">Transcription</keyword>
<dbReference type="PROSITE" id="PS50090">
    <property type="entry name" value="MYB_LIKE"/>
    <property type="match status" value="1"/>
</dbReference>
<dbReference type="InterPro" id="IPR006447">
    <property type="entry name" value="Myb_dom_plants"/>
</dbReference>
<keyword evidence="1" id="KW-0805">Transcription regulation</keyword>
<dbReference type="InterPro" id="IPR052245">
    <property type="entry name" value="Plant_Stress_Dev_TF"/>
</dbReference>
<comment type="caution">
    <text evidence="8">The sequence shown here is derived from an EMBL/GenBank/DDBJ whole genome shotgun (WGS) entry which is preliminary data.</text>
</comment>
<dbReference type="CDD" id="cd00167">
    <property type="entry name" value="SANT"/>
    <property type="match status" value="1"/>
</dbReference>
<organism evidence="8 9">
    <name type="scientific">Pleodorina starrii</name>
    <dbReference type="NCBI Taxonomy" id="330485"/>
    <lineage>
        <taxon>Eukaryota</taxon>
        <taxon>Viridiplantae</taxon>
        <taxon>Chlorophyta</taxon>
        <taxon>core chlorophytes</taxon>
        <taxon>Chlorophyceae</taxon>
        <taxon>CS clade</taxon>
        <taxon>Chlamydomonadales</taxon>
        <taxon>Volvocaceae</taxon>
        <taxon>Pleodorina</taxon>
    </lineage>
</organism>
<feature type="region of interest" description="Disordered" evidence="5">
    <location>
        <begin position="101"/>
        <end position="130"/>
    </location>
</feature>
<evidence type="ECO:0000259" key="7">
    <source>
        <dbReference type="PROSITE" id="PS51294"/>
    </source>
</evidence>
<name>A0A9W6F7N8_9CHLO</name>
<dbReference type="InterPro" id="IPR001005">
    <property type="entry name" value="SANT/Myb"/>
</dbReference>
<dbReference type="PANTHER" id="PTHR44191:SF62">
    <property type="entry name" value="OS04G0341900 PROTEIN"/>
    <property type="match status" value="1"/>
</dbReference>
<keyword evidence="2" id="KW-0238">DNA-binding</keyword>
<feature type="compositionally biased region" description="Low complexity" evidence="5">
    <location>
        <begin position="242"/>
        <end position="252"/>
    </location>
</feature>
<dbReference type="PANTHER" id="PTHR44191">
    <property type="entry name" value="TRANSCRIPTION FACTOR KUA1"/>
    <property type="match status" value="1"/>
</dbReference>
<gene>
    <name evidence="8" type="primary">PLEST006943</name>
    <name evidence="8" type="ORF">PLESTB_001394000</name>
</gene>
<protein>
    <submittedName>
        <fullName evidence="8">Uncharacterized protein</fullName>
    </submittedName>
</protein>
<dbReference type="EMBL" id="BRXU01000024">
    <property type="protein sequence ID" value="GLC58726.1"/>
    <property type="molecule type" value="Genomic_DNA"/>
</dbReference>
<dbReference type="PROSITE" id="PS51294">
    <property type="entry name" value="HTH_MYB"/>
    <property type="match status" value="1"/>
</dbReference>
<evidence type="ECO:0000313" key="8">
    <source>
        <dbReference type="EMBL" id="GLC58726.1"/>
    </source>
</evidence>
<feature type="region of interest" description="Disordered" evidence="5">
    <location>
        <begin position="313"/>
        <end position="394"/>
    </location>
</feature>
<dbReference type="AlphaFoldDB" id="A0A9W6F7N8"/>
<keyword evidence="9" id="KW-1185">Reference proteome</keyword>
<keyword evidence="4" id="KW-0539">Nucleus</keyword>
<evidence type="ECO:0000259" key="6">
    <source>
        <dbReference type="PROSITE" id="PS50090"/>
    </source>
</evidence>
<dbReference type="Gene3D" id="1.10.10.60">
    <property type="entry name" value="Homeodomain-like"/>
    <property type="match status" value="1"/>
</dbReference>
<reference evidence="8 9" key="1">
    <citation type="journal article" date="2023" name="Commun. Biol.">
        <title>Reorganization of the ancestral sex-determining regions during the evolution of trioecy in Pleodorina starrii.</title>
        <authorList>
            <person name="Takahashi K."/>
            <person name="Suzuki S."/>
            <person name="Kawai-Toyooka H."/>
            <person name="Yamamoto K."/>
            <person name="Hamaji T."/>
            <person name="Ootsuki R."/>
            <person name="Yamaguchi H."/>
            <person name="Kawachi M."/>
            <person name="Higashiyama T."/>
            <person name="Nozaki H."/>
        </authorList>
    </citation>
    <scope>NUCLEOTIDE SEQUENCE [LARGE SCALE GENOMIC DNA]</scope>
    <source>
        <strain evidence="8 9">NIES-4479</strain>
    </source>
</reference>
<proteinExistence type="predicted"/>
<dbReference type="GO" id="GO:0006355">
    <property type="term" value="P:regulation of DNA-templated transcription"/>
    <property type="evidence" value="ECO:0007669"/>
    <property type="project" value="UniProtKB-ARBA"/>
</dbReference>
<evidence type="ECO:0000256" key="1">
    <source>
        <dbReference type="ARBA" id="ARBA00023015"/>
    </source>
</evidence>
<evidence type="ECO:0000256" key="3">
    <source>
        <dbReference type="ARBA" id="ARBA00023163"/>
    </source>
</evidence>
<feature type="compositionally biased region" description="Low complexity" evidence="5">
    <location>
        <begin position="341"/>
        <end position="354"/>
    </location>
</feature>
<feature type="domain" description="Myb-like" evidence="6">
    <location>
        <begin position="25"/>
        <end position="77"/>
    </location>
</feature>
<evidence type="ECO:0000256" key="2">
    <source>
        <dbReference type="ARBA" id="ARBA00023125"/>
    </source>
</evidence>
<sequence length="394" mass="40199">MSHEEPPQPDGETSDEQHNSSDVANASRKGQPWSEEEHLAFLQGLRALGKGNWRAISRQYLPSRSPTQIASHAQKHFMRVAGATKRKSRFTALETVEVGAPVKPVHASESGQSAQEYQHRKEQQTTSQPPTYACASAPFPAMPFPFMHPMMFGFPGPFLPPFMCPPPAFAAAALGAMSKQGPMPMMIPPPPMFPMAAAMAAMNPFFMAQQMAAAAQAAAAANAAAAAAAADAATSGGGTTAGTGPTATTDTANSDEVPLRQTHSAVPGSPVICKPEAHHARPAAAAAADPAAARGGAAPCGASGNSPLTGTASGAFGGGGVDGPARDGPRRAAGSCAAEHAPLLRMAPRPAAPGRPDEGGSSFHASTHSAFRPPQEVKTESQGAADRAGAPSAR</sequence>
<evidence type="ECO:0000313" key="9">
    <source>
        <dbReference type="Proteomes" id="UP001165080"/>
    </source>
</evidence>
<feature type="region of interest" description="Disordered" evidence="5">
    <location>
        <begin position="1"/>
        <end position="35"/>
    </location>
</feature>
<dbReference type="NCBIfam" id="TIGR01557">
    <property type="entry name" value="myb_SHAQKYF"/>
    <property type="match status" value="1"/>
</dbReference>
<dbReference type="GO" id="GO:0003677">
    <property type="term" value="F:DNA binding"/>
    <property type="evidence" value="ECO:0007669"/>
    <property type="project" value="UniProtKB-KW"/>
</dbReference>
<feature type="region of interest" description="Disordered" evidence="5">
    <location>
        <begin position="234"/>
        <end position="273"/>
    </location>
</feature>
<feature type="domain" description="HTH myb-type" evidence="7">
    <location>
        <begin position="25"/>
        <end position="81"/>
    </location>
</feature>
<evidence type="ECO:0000256" key="5">
    <source>
        <dbReference type="SAM" id="MobiDB-lite"/>
    </source>
</evidence>
<dbReference type="Pfam" id="PF00249">
    <property type="entry name" value="Myb_DNA-binding"/>
    <property type="match status" value="1"/>
</dbReference>
<evidence type="ECO:0000256" key="4">
    <source>
        <dbReference type="ARBA" id="ARBA00023242"/>
    </source>
</evidence>